<protein>
    <submittedName>
        <fullName evidence="2">Uncharacterized protein</fullName>
    </submittedName>
</protein>
<sequence>MGNCTNYLWATALLIALCALVAVAIVGSMTFDKSHWV</sequence>
<name>A0A6G9CW19_RHOER</name>
<dbReference type="AlphaFoldDB" id="A0A6G9CW19"/>
<dbReference type="EMBL" id="CP050124">
    <property type="protein sequence ID" value="QIP41089.1"/>
    <property type="molecule type" value="Genomic_DNA"/>
</dbReference>
<evidence type="ECO:0000313" key="2">
    <source>
        <dbReference type="EMBL" id="QIP41089.1"/>
    </source>
</evidence>
<organism evidence="2 3">
    <name type="scientific">Rhodococcus erythropolis</name>
    <name type="common">Arthrobacter picolinophilus</name>
    <dbReference type="NCBI Taxonomy" id="1833"/>
    <lineage>
        <taxon>Bacteria</taxon>
        <taxon>Bacillati</taxon>
        <taxon>Actinomycetota</taxon>
        <taxon>Actinomycetes</taxon>
        <taxon>Mycobacteriales</taxon>
        <taxon>Nocardiaceae</taxon>
        <taxon>Rhodococcus</taxon>
        <taxon>Rhodococcus erythropolis group</taxon>
    </lineage>
</organism>
<keyword evidence="1" id="KW-0472">Membrane</keyword>
<gene>
    <name evidence="2" type="ORF">G9444_3845</name>
</gene>
<keyword evidence="1" id="KW-1133">Transmembrane helix</keyword>
<evidence type="ECO:0000256" key="1">
    <source>
        <dbReference type="SAM" id="Phobius"/>
    </source>
</evidence>
<accession>A0A6G9CW19</accession>
<proteinExistence type="predicted"/>
<evidence type="ECO:0000313" key="3">
    <source>
        <dbReference type="Proteomes" id="UP000502345"/>
    </source>
</evidence>
<feature type="transmembrane region" description="Helical" evidence="1">
    <location>
        <begin position="7"/>
        <end position="31"/>
    </location>
</feature>
<reference evidence="2 3" key="1">
    <citation type="submission" date="2020-03" db="EMBL/GenBank/DDBJ databases">
        <title>Screen low temperature-resistant strains for efficient degradation of petroleum hydrocarbons under the low temperature.</title>
        <authorList>
            <person name="Wang Y."/>
            <person name="Chen J."/>
        </authorList>
    </citation>
    <scope>NUCLEOTIDE SEQUENCE [LARGE SCALE GENOMIC DNA]</scope>
    <source>
        <strain evidence="2 3">KB1</strain>
    </source>
</reference>
<dbReference type="Proteomes" id="UP000502345">
    <property type="component" value="Chromosome"/>
</dbReference>
<keyword evidence="1" id="KW-0812">Transmembrane</keyword>